<organism evidence="2 3">
    <name type="scientific">Octopus vulgaris</name>
    <name type="common">Common octopus</name>
    <dbReference type="NCBI Taxonomy" id="6645"/>
    <lineage>
        <taxon>Eukaryota</taxon>
        <taxon>Metazoa</taxon>
        <taxon>Spiralia</taxon>
        <taxon>Lophotrochozoa</taxon>
        <taxon>Mollusca</taxon>
        <taxon>Cephalopoda</taxon>
        <taxon>Coleoidea</taxon>
        <taxon>Octopodiformes</taxon>
        <taxon>Octopoda</taxon>
        <taxon>Incirrata</taxon>
        <taxon>Octopodidae</taxon>
        <taxon>Octopus</taxon>
    </lineage>
</organism>
<gene>
    <name evidence="2" type="ORF">OCTVUL_1B016631</name>
</gene>
<keyword evidence="3" id="KW-1185">Reference proteome</keyword>
<dbReference type="InterPro" id="IPR006721">
    <property type="entry name" value="ATP_synth_F1_esu_mt"/>
</dbReference>
<dbReference type="EMBL" id="OX597835">
    <property type="protein sequence ID" value="CAI9738989.1"/>
    <property type="molecule type" value="Genomic_DNA"/>
</dbReference>
<name>A0AA36BRZ1_OCTVU</name>
<accession>A0AA36BRZ1</accession>
<reference evidence="2" key="1">
    <citation type="submission" date="2023-08" db="EMBL/GenBank/DDBJ databases">
        <authorList>
            <person name="Alioto T."/>
            <person name="Alioto T."/>
            <person name="Gomez Garrido J."/>
        </authorList>
    </citation>
    <scope>NUCLEOTIDE SEQUENCE</scope>
</reference>
<dbReference type="AlphaFoldDB" id="A0AA36BRZ1"/>
<comment type="similarity">
    <text evidence="1">Belongs to the eukaryotic ATPase epsilon family.</text>
</comment>
<dbReference type="InterPro" id="IPR036742">
    <property type="entry name" value="ATP_synth_F1_esu_sf_mt"/>
</dbReference>
<dbReference type="Gene3D" id="1.10.1620.20">
    <property type="entry name" value="ATP synthase, F1 complex, epsilon subunit superfamily, mitochondrial"/>
    <property type="match status" value="1"/>
</dbReference>
<evidence type="ECO:0000256" key="1">
    <source>
        <dbReference type="ARBA" id="ARBA00009502"/>
    </source>
</evidence>
<dbReference type="Pfam" id="PF04627">
    <property type="entry name" value="ATP-synt_Eps"/>
    <property type="match status" value="1"/>
</dbReference>
<evidence type="ECO:0000313" key="3">
    <source>
        <dbReference type="Proteomes" id="UP001162480"/>
    </source>
</evidence>
<proteinExistence type="inferred from homology"/>
<dbReference type="GO" id="GO:0045259">
    <property type="term" value="C:proton-transporting ATP synthase complex"/>
    <property type="evidence" value="ECO:0007669"/>
    <property type="project" value="InterPro"/>
</dbReference>
<dbReference type="GO" id="GO:0046933">
    <property type="term" value="F:proton-transporting ATP synthase activity, rotational mechanism"/>
    <property type="evidence" value="ECO:0007669"/>
    <property type="project" value="InterPro"/>
</dbReference>
<sequence>MHVKRRCICDMRPNMLCKSYVQFSSICAKVVRSCLQPAPRAAAEKQSQAFVKATRWEGGKPVKVAAEKS</sequence>
<dbReference type="CDD" id="cd12153">
    <property type="entry name" value="F1-ATPase_epsilon"/>
    <property type="match status" value="1"/>
</dbReference>
<dbReference type="Proteomes" id="UP001162480">
    <property type="component" value="Chromosome 22"/>
</dbReference>
<protein>
    <submittedName>
        <fullName evidence="2">Protein stunted-like isoform X2</fullName>
    </submittedName>
</protein>
<dbReference type="SUPFAM" id="SSF48690">
    <property type="entry name" value="Epsilon subunit of mitochondrial F1F0-ATP synthase"/>
    <property type="match status" value="1"/>
</dbReference>
<dbReference type="GO" id="GO:0005743">
    <property type="term" value="C:mitochondrial inner membrane"/>
    <property type="evidence" value="ECO:0007669"/>
    <property type="project" value="InterPro"/>
</dbReference>
<evidence type="ECO:0000313" key="2">
    <source>
        <dbReference type="EMBL" id="CAI9738989.1"/>
    </source>
</evidence>